<sequence length="29" mass="3392">MRRTLKYTQTKSTKGDKKGYLLKSSLCKK</sequence>
<organism evidence="1">
    <name type="scientific">marine metagenome</name>
    <dbReference type="NCBI Taxonomy" id="408172"/>
    <lineage>
        <taxon>unclassified sequences</taxon>
        <taxon>metagenomes</taxon>
        <taxon>ecological metagenomes</taxon>
    </lineage>
</organism>
<gene>
    <name evidence="1" type="ORF">METZ01_LOCUS75947</name>
</gene>
<proteinExistence type="predicted"/>
<protein>
    <submittedName>
        <fullName evidence="1">Uncharacterized protein</fullName>
    </submittedName>
</protein>
<name>A0A381U939_9ZZZZ</name>
<dbReference type="EMBL" id="UINC01005714">
    <property type="protein sequence ID" value="SVA23093.1"/>
    <property type="molecule type" value="Genomic_DNA"/>
</dbReference>
<accession>A0A381U939</accession>
<reference evidence="1" key="1">
    <citation type="submission" date="2018-05" db="EMBL/GenBank/DDBJ databases">
        <authorList>
            <person name="Lanie J.A."/>
            <person name="Ng W.-L."/>
            <person name="Kazmierczak K.M."/>
            <person name="Andrzejewski T.M."/>
            <person name="Davidsen T.M."/>
            <person name="Wayne K.J."/>
            <person name="Tettelin H."/>
            <person name="Glass J.I."/>
            <person name="Rusch D."/>
            <person name="Podicherti R."/>
            <person name="Tsui H.-C.T."/>
            <person name="Winkler M.E."/>
        </authorList>
    </citation>
    <scope>NUCLEOTIDE SEQUENCE</scope>
</reference>
<dbReference type="AlphaFoldDB" id="A0A381U939"/>
<evidence type="ECO:0000313" key="1">
    <source>
        <dbReference type="EMBL" id="SVA23093.1"/>
    </source>
</evidence>